<dbReference type="CDD" id="cd14014">
    <property type="entry name" value="STKc_PknB_like"/>
    <property type="match status" value="1"/>
</dbReference>
<evidence type="ECO:0000259" key="7">
    <source>
        <dbReference type="PROSITE" id="PS50011"/>
    </source>
</evidence>
<dbReference type="EMBL" id="BARW01014447">
    <property type="protein sequence ID" value="GAI75838.1"/>
    <property type="molecule type" value="Genomic_DNA"/>
</dbReference>
<evidence type="ECO:0000256" key="2">
    <source>
        <dbReference type="ARBA" id="ARBA00012513"/>
    </source>
</evidence>
<dbReference type="PROSITE" id="PS50011">
    <property type="entry name" value="PROTEIN_KINASE_DOM"/>
    <property type="match status" value="1"/>
</dbReference>
<organism evidence="8">
    <name type="scientific">marine sediment metagenome</name>
    <dbReference type="NCBI Taxonomy" id="412755"/>
    <lineage>
        <taxon>unclassified sequences</taxon>
        <taxon>metagenomes</taxon>
        <taxon>ecological metagenomes</taxon>
    </lineage>
</organism>
<dbReference type="PANTHER" id="PTHR43671">
    <property type="entry name" value="SERINE/THREONINE-PROTEIN KINASE NEK"/>
    <property type="match status" value="1"/>
</dbReference>
<name>X1R5M4_9ZZZZ</name>
<comment type="similarity">
    <text evidence="1">Belongs to the protein kinase superfamily. NEK Ser/Thr protein kinase family. NIMA subfamily.</text>
</comment>
<dbReference type="InterPro" id="IPR011009">
    <property type="entry name" value="Kinase-like_dom_sf"/>
</dbReference>
<dbReference type="InterPro" id="IPR050660">
    <property type="entry name" value="NEK_Ser/Thr_kinase"/>
</dbReference>
<dbReference type="GO" id="GO:0005524">
    <property type="term" value="F:ATP binding"/>
    <property type="evidence" value="ECO:0007669"/>
    <property type="project" value="UniProtKB-KW"/>
</dbReference>
<keyword evidence="5" id="KW-0418">Kinase</keyword>
<dbReference type="InterPro" id="IPR017441">
    <property type="entry name" value="Protein_kinase_ATP_BS"/>
</dbReference>
<gene>
    <name evidence="8" type="ORF">S12H4_25609</name>
</gene>
<sequence>MLAKQKLNKPLVFTTTFATYTATHIIGEGGSGRIFEASDDTGGICAIKWLDLAKATKEKVKRFKNELQFCLRNQHPHILTVVDHGVFIKGEGNSPFYVMPLYDGSLRDLLKAGISPDKVLNYFAQILDGIEAAHIQGVVHRDLKPENILYATDDDHLVIADFGIAHFEEDELYTAVETKDSARLANFQYAAPEQRSRGIEPDQRADIYALGLILNE</sequence>
<accession>X1R5M4</accession>
<evidence type="ECO:0000256" key="3">
    <source>
        <dbReference type="ARBA" id="ARBA00022679"/>
    </source>
</evidence>
<keyword evidence="6" id="KW-0067">ATP-binding</keyword>
<dbReference type="Gene3D" id="1.10.510.10">
    <property type="entry name" value="Transferase(Phosphotransferase) domain 1"/>
    <property type="match status" value="1"/>
</dbReference>
<dbReference type="InterPro" id="IPR008271">
    <property type="entry name" value="Ser/Thr_kinase_AS"/>
</dbReference>
<feature type="non-terminal residue" evidence="8">
    <location>
        <position position="216"/>
    </location>
</feature>
<dbReference type="AlphaFoldDB" id="X1R5M4"/>
<evidence type="ECO:0000313" key="8">
    <source>
        <dbReference type="EMBL" id="GAI75838.1"/>
    </source>
</evidence>
<evidence type="ECO:0000256" key="4">
    <source>
        <dbReference type="ARBA" id="ARBA00022741"/>
    </source>
</evidence>
<dbReference type="InterPro" id="IPR000719">
    <property type="entry name" value="Prot_kinase_dom"/>
</dbReference>
<dbReference type="EC" id="2.7.11.1" evidence="2"/>
<evidence type="ECO:0000256" key="5">
    <source>
        <dbReference type="ARBA" id="ARBA00022777"/>
    </source>
</evidence>
<protein>
    <recommendedName>
        <fullName evidence="2">non-specific serine/threonine protein kinase</fullName>
        <ecNumber evidence="2">2.7.11.1</ecNumber>
    </recommendedName>
</protein>
<dbReference type="Pfam" id="PF00069">
    <property type="entry name" value="Pkinase"/>
    <property type="match status" value="1"/>
</dbReference>
<dbReference type="SMART" id="SM00220">
    <property type="entry name" value="S_TKc"/>
    <property type="match status" value="1"/>
</dbReference>
<evidence type="ECO:0000256" key="6">
    <source>
        <dbReference type="ARBA" id="ARBA00022840"/>
    </source>
</evidence>
<comment type="caution">
    <text evidence="8">The sequence shown here is derived from an EMBL/GenBank/DDBJ whole genome shotgun (WGS) entry which is preliminary data.</text>
</comment>
<evidence type="ECO:0000256" key="1">
    <source>
        <dbReference type="ARBA" id="ARBA00010886"/>
    </source>
</evidence>
<dbReference type="PANTHER" id="PTHR43671:SF13">
    <property type="entry name" value="SERINE_THREONINE-PROTEIN KINASE NEK2"/>
    <property type="match status" value="1"/>
</dbReference>
<dbReference type="GO" id="GO:0004674">
    <property type="term" value="F:protein serine/threonine kinase activity"/>
    <property type="evidence" value="ECO:0007669"/>
    <property type="project" value="UniProtKB-EC"/>
</dbReference>
<dbReference type="SUPFAM" id="SSF56112">
    <property type="entry name" value="Protein kinase-like (PK-like)"/>
    <property type="match status" value="1"/>
</dbReference>
<proteinExistence type="inferred from homology"/>
<feature type="domain" description="Protein kinase" evidence="7">
    <location>
        <begin position="20"/>
        <end position="216"/>
    </location>
</feature>
<reference evidence="8" key="1">
    <citation type="journal article" date="2014" name="Front. Microbiol.">
        <title>High frequency of phylogenetically diverse reductive dehalogenase-homologous genes in deep subseafloor sedimentary metagenomes.</title>
        <authorList>
            <person name="Kawai M."/>
            <person name="Futagami T."/>
            <person name="Toyoda A."/>
            <person name="Takaki Y."/>
            <person name="Nishi S."/>
            <person name="Hori S."/>
            <person name="Arai W."/>
            <person name="Tsubouchi T."/>
            <person name="Morono Y."/>
            <person name="Uchiyama I."/>
            <person name="Ito T."/>
            <person name="Fujiyama A."/>
            <person name="Inagaki F."/>
            <person name="Takami H."/>
        </authorList>
    </citation>
    <scope>NUCLEOTIDE SEQUENCE</scope>
    <source>
        <strain evidence="8">Expedition CK06-06</strain>
    </source>
</reference>
<dbReference type="PROSITE" id="PS00108">
    <property type="entry name" value="PROTEIN_KINASE_ST"/>
    <property type="match status" value="1"/>
</dbReference>
<keyword evidence="4" id="KW-0547">Nucleotide-binding</keyword>
<keyword evidence="3" id="KW-0808">Transferase</keyword>
<dbReference type="PROSITE" id="PS00107">
    <property type="entry name" value="PROTEIN_KINASE_ATP"/>
    <property type="match status" value="1"/>
</dbReference>